<gene>
    <name evidence="1" type="ORF">Godav_019902</name>
</gene>
<comment type="caution">
    <text evidence="1">The sequence shown here is derived from an EMBL/GenBank/DDBJ whole genome shotgun (WGS) entry which is preliminary data.</text>
</comment>
<organism evidence="1 2">
    <name type="scientific">Gossypium davidsonii</name>
    <name type="common">Davidson's cotton</name>
    <name type="synonym">Gossypium klotzschianum subsp. davidsonii</name>
    <dbReference type="NCBI Taxonomy" id="34287"/>
    <lineage>
        <taxon>Eukaryota</taxon>
        <taxon>Viridiplantae</taxon>
        <taxon>Streptophyta</taxon>
        <taxon>Embryophyta</taxon>
        <taxon>Tracheophyta</taxon>
        <taxon>Spermatophyta</taxon>
        <taxon>Magnoliopsida</taxon>
        <taxon>eudicotyledons</taxon>
        <taxon>Gunneridae</taxon>
        <taxon>Pentapetalae</taxon>
        <taxon>rosids</taxon>
        <taxon>malvids</taxon>
        <taxon>Malvales</taxon>
        <taxon>Malvaceae</taxon>
        <taxon>Malvoideae</taxon>
        <taxon>Gossypium</taxon>
    </lineage>
</organism>
<evidence type="ECO:0000313" key="2">
    <source>
        <dbReference type="Proteomes" id="UP000593561"/>
    </source>
</evidence>
<dbReference type="Proteomes" id="UP000593561">
    <property type="component" value="Unassembled WGS sequence"/>
</dbReference>
<sequence length="50" mass="5711">MDQMPVWIQLSRVPLELFTRKGISYVVSALGKHPYMDGITTSEQRLAFAK</sequence>
<evidence type="ECO:0008006" key="3">
    <source>
        <dbReference type="Google" id="ProtNLM"/>
    </source>
</evidence>
<dbReference type="AlphaFoldDB" id="A0A7J8R2L3"/>
<keyword evidence="2" id="KW-1185">Reference proteome</keyword>
<feature type="non-terminal residue" evidence="1">
    <location>
        <position position="50"/>
    </location>
</feature>
<accession>A0A7J8R2L3</accession>
<name>A0A7J8R2L3_GOSDV</name>
<reference evidence="1 2" key="1">
    <citation type="journal article" date="2019" name="Genome Biol. Evol.">
        <title>Insights into the evolution of the New World diploid cottons (Gossypium, subgenus Houzingenia) based on genome sequencing.</title>
        <authorList>
            <person name="Grover C.E."/>
            <person name="Arick M.A. 2nd"/>
            <person name="Thrash A."/>
            <person name="Conover J.L."/>
            <person name="Sanders W.S."/>
            <person name="Peterson D.G."/>
            <person name="Frelichowski J.E."/>
            <person name="Scheffler J.A."/>
            <person name="Scheffler B.E."/>
            <person name="Wendel J.F."/>
        </authorList>
    </citation>
    <scope>NUCLEOTIDE SEQUENCE [LARGE SCALE GENOMIC DNA]</scope>
    <source>
        <strain evidence="1">27</strain>
        <tissue evidence="1">Leaf</tissue>
    </source>
</reference>
<evidence type="ECO:0000313" key="1">
    <source>
        <dbReference type="EMBL" id="MBA0607626.1"/>
    </source>
</evidence>
<protein>
    <recommendedName>
        <fullName evidence="3">DUF4283 domain-containing protein</fullName>
    </recommendedName>
</protein>
<proteinExistence type="predicted"/>
<dbReference type="EMBL" id="JABFAC010000002">
    <property type="protein sequence ID" value="MBA0607626.1"/>
    <property type="molecule type" value="Genomic_DNA"/>
</dbReference>